<feature type="transmembrane region" description="Helical" evidence="1">
    <location>
        <begin position="48"/>
        <end position="74"/>
    </location>
</feature>
<keyword evidence="3" id="KW-1185">Reference proteome</keyword>
<accession>A0A8J8N9B3</accession>
<protein>
    <submittedName>
        <fullName evidence="2">Uncharacterized protein</fullName>
    </submittedName>
</protein>
<proteinExistence type="predicted"/>
<sequence length="102" mass="11639">MMSTLASLRKRVSIPLASLGESKSTPYSQSLIFKRASESALDEFLYFYRSNIFITSSLWVCSSITMIGCYSYSFARVCSNEFSRDLLSAHWFMVGRPQVMHL</sequence>
<dbReference type="Proteomes" id="UP000785679">
    <property type="component" value="Unassembled WGS sequence"/>
</dbReference>
<evidence type="ECO:0000256" key="1">
    <source>
        <dbReference type="SAM" id="Phobius"/>
    </source>
</evidence>
<reference evidence="2" key="1">
    <citation type="submission" date="2019-06" db="EMBL/GenBank/DDBJ databases">
        <authorList>
            <person name="Zheng W."/>
        </authorList>
    </citation>
    <scope>NUCLEOTIDE SEQUENCE</scope>
    <source>
        <strain evidence="2">QDHG01</strain>
    </source>
</reference>
<comment type="caution">
    <text evidence="2">The sequence shown here is derived from an EMBL/GenBank/DDBJ whole genome shotgun (WGS) entry which is preliminary data.</text>
</comment>
<keyword evidence="1" id="KW-0472">Membrane</keyword>
<dbReference type="AlphaFoldDB" id="A0A8J8N9B3"/>
<dbReference type="EMBL" id="RRYP01033430">
    <property type="protein sequence ID" value="TNV70726.1"/>
    <property type="molecule type" value="Genomic_DNA"/>
</dbReference>
<gene>
    <name evidence="2" type="ORF">FGO68_gene14144</name>
</gene>
<keyword evidence="1" id="KW-0812">Transmembrane</keyword>
<evidence type="ECO:0000313" key="2">
    <source>
        <dbReference type="EMBL" id="TNV70726.1"/>
    </source>
</evidence>
<keyword evidence="1" id="KW-1133">Transmembrane helix</keyword>
<organism evidence="2 3">
    <name type="scientific">Halteria grandinella</name>
    <dbReference type="NCBI Taxonomy" id="5974"/>
    <lineage>
        <taxon>Eukaryota</taxon>
        <taxon>Sar</taxon>
        <taxon>Alveolata</taxon>
        <taxon>Ciliophora</taxon>
        <taxon>Intramacronucleata</taxon>
        <taxon>Spirotrichea</taxon>
        <taxon>Stichotrichia</taxon>
        <taxon>Sporadotrichida</taxon>
        <taxon>Halteriidae</taxon>
        <taxon>Halteria</taxon>
    </lineage>
</organism>
<evidence type="ECO:0000313" key="3">
    <source>
        <dbReference type="Proteomes" id="UP000785679"/>
    </source>
</evidence>
<name>A0A8J8N9B3_HALGN</name>